<dbReference type="GO" id="GO:0046677">
    <property type="term" value="P:response to antibiotic"/>
    <property type="evidence" value="ECO:0007669"/>
    <property type="project" value="UniProtKB-KW"/>
</dbReference>
<name>A0A3A9YZ79_9ACTN</name>
<protein>
    <submittedName>
        <fullName evidence="11">MFS transporter</fullName>
    </submittedName>
</protein>
<keyword evidence="6 9" id="KW-0472">Membrane</keyword>
<evidence type="ECO:0000313" key="12">
    <source>
        <dbReference type="Proteomes" id="UP000272474"/>
    </source>
</evidence>
<feature type="transmembrane region" description="Helical" evidence="9">
    <location>
        <begin position="79"/>
        <end position="99"/>
    </location>
</feature>
<feature type="transmembrane region" description="Helical" evidence="9">
    <location>
        <begin position="409"/>
        <end position="430"/>
    </location>
</feature>
<keyword evidence="12" id="KW-1185">Reference proteome</keyword>
<dbReference type="PROSITE" id="PS50850">
    <property type="entry name" value="MFS"/>
    <property type="match status" value="1"/>
</dbReference>
<dbReference type="OrthoDB" id="4484751at2"/>
<evidence type="ECO:0000256" key="6">
    <source>
        <dbReference type="ARBA" id="ARBA00023136"/>
    </source>
</evidence>
<gene>
    <name evidence="11" type="ORF">D7294_16305</name>
</gene>
<feature type="transmembrane region" description="Helical" evidence="9">
    <location>
        <begin position="273"/>
        <end position="299"/>
    </location>
</feature>
<dbReference type="Gene3D" id="1.20.1250.20">
    <property type="entry name" value="MFS general substrate transporter like domains"/>
    <property type="match status" value="1"/>
</dbReference>
<dbReference type="CDD" id="cd17504">
    <property type="entry name" value="MFS_MMR_MDR_like"/>
    <property type="match status" value="1"/>
</dbReference>
<dbReference type="Proteomes" id="UP000272474">
    <property type="component" value="Unassembled WGS sequence"/>
</dbReference>
<feature type="region of interest" description="Disordered" evidence="8">
    <location>
        <begin position="442"/>
        <end position="464"/>
    </location>
</feature>
<dbReference type="GO" id="GO:0005886">
    <property type="term" value="C:plasma membrane"/>
    <property type="evidence" value="ECO:0007669"/>
    <property type="project" value="UniProtKB-SubCell"/>
</dbReference>
<evidence type="ECO:0000256" key="1">
    <source>
        <dbReference type="ARBA" id="ARBA00004651"/>
    </source>
</evidence>
<evidence type="ECO:0000256" key="8">
    <source>
        <dbReference type="SAM" id="MobiDB-lite"/>
    </source>
</evidence>
<comment type="caution">
    <text evidence="11">The sequence shown here is derived from an EMBL/GenBank/DDBJ whole genome shotgun (WGS) entry which is preliminary data.</text>
</comment>
<keyword evidence="4 9" id="KW-0812">Transmembrane</keyword>
<dbReference type="InterPro" id="IPR036259">
    <property type="entry name" value="MFS_trans_sf"/>
</dbReference>
<dbReference type="Gene3D" id="1.20.1720.10">
    <property type="entry name" value="Multidrug resistance protein D"/>
    <property type="match status" value="1"/>
</dbReference>
<keyword evidence="5 9" id="KW-1133">Transmembrane helix</keyword>
<feature type="transmembrane region" description="Helical" evidence="9">
    <location>
        <begin position="311"/>
        <end position="331"/>
    </location>
</feature>
<feature type="transmembrane region" description="Helical" evidence="9">
    <location>
        <begin position="337"/>
        <end position="360"/>
    </location>
</feature>
<dbReference type="AlphaFoldDB" id="A0A3A9YZ79"/>
<keyword evidence="3" id="KW-1003">Cell membrane</keyword>
<evidence type="ECO:0000256" key="5">
    <source>
        <dbReference type="ARBA" id="ARBA00022989"/>
    </source>
</evidence>
<keyword evidence="2" id="KW-0813">Transport</keyword>
<dbReference type="GO" id="GO:0022857">
    <property type="term" value="F:transmembrane transporter activity"/>
    <property type="evidence" value="ECO:0007669"/>
    <property type="project" value="InterPro"/>
</dbReference>
<evidence type="ECO:0000313" key="11">
    <source>
        <dbReference type="EMBL" id="RKN41348.1"/>
    </source>
</evidence>
<dbReference type="InterPro" id="IPR020846">
    <property type="entry name" value="MFS_dom"/>
</dbReference>
<evidence type="ECO:0000256" key="9">
    <source>
        <dbReference type="SAM" id="Phobius"/>
    </source>
</evidence>
<feature type="transmembrane region" description="Helical" evidence="9">
    <location>
        <begin position="55"/>
        <end position="73"/>
    </location>
</feature>
<dbReference type="InterPro" id="IPR011701">
    <property type="entry name" value="MFS"/>
</dbReference>
<accession>A0A3A9YZ79</accession>
<feature type="transmembrane region" description="Helical" evidence="9">
    <location>
        <begin position="197"/>
        <end position="220"/>
    </location>
</feature>
<evidence type="ECO:0000256" key="2">
    <source>
        <dbReference type="ARBA" id="ARBA00022448"/>
    </source>
</evidence>
<dbReference type="SUPFAM" id="SSF103473">
    <property type="entry name" value="MFS general substrate transporter"/>
    <property type="match status" value="2"/>
</dbReference>
<feature type="domain" description="Major facilitator superfamily (MFS) profile" evidence="10">
    <location>
        <begin position="1"/>
        <end position="435"/>
    </location>
</feature>
<comment type="subcellular location">
    <subcellularLocation>
        <location evidence="1">Cell membrane</location>
        <topology evidence="1">Multi-pass membrane protein</topology>
    </subcellularLocation>
</comment>
<reference evidence="11 12" key="1">
    <citation type="journal article" date="2014" name="Int. J. Syst. Evol. Microbiol.">
        <title>Streptomyces hoynatensis sp. nov., isolated from deep marine sediment.</title>
        <authorList>
            <person name="Veyisoglu A."/>
            <person name="Sahin N."/>
        </authorList>
    </citation>
    <scope>NUCLEOTIDE SEQUENCE [LARGE SCALE GENOMIC DNA]</scope>
    <source>
        <strain evidence="11 12">KCTC 29097</strain>
    </source>
</reference>
<feature type="transmembrane region" description="Helical" evidence="9">
    <location>
        <begin position="241"/>
        <end position="261"/>
    </location>
</feature>
<evidence type="ECO:0000256" key="3">
    <source>
        <dbReference type="ARBA" id="ARBA00022475"/>
    </source>
</evidence>
<organism evidence="11 12">
    <name type="scientific">Streptomyces hoynatensis</name>
    <dbReference type="NCBI Taxonomy" id="1141874"/>
    <lineage>
        <taxon>Bacteria</taxon>
        <taxon>Bacillati</taxon>
        <taxon>Actinomycetota</taxon>
        <taxon>Actinomycetes</taxon>
        <taxon>Kitasatosporales</taxon>
        <taxon>Streptomycetaceae</taxon>
        <taxon>Streptomyces</taxon>
    </lineage>
</organism>
<feature type="transmembrane region" description="Helical" evidence="9">
    <location>
        <begin position="25"/>
        <end position="43"/>
    </location>
</feature>
<dbReference type="PANTHER" id="PTHR42718:SF46">
    <property type="entry name" value="BLR6921 PROTEIN"/>
    <property type="match status" value="1"/>
</dbReference>
<proteinExistence type="predicted"/>
<dbReference type="Pfam" id="PF07690">
    <property type="entry name" value="MFS_1"/>
    <property type="match status" value="1"/>
</dbReference>
<feature type="transmembrane region" description="Helical" evidence="9">
    <location>
        <begin position="380"/>
        <end position="397"/>
    </location>
</feature>
<dbReference type="PANTHER" id="PTHR42718">
    <property type="entry name" value="MAJOR FACILITATOR SUPERFAMILY MULTIDRUG TRANSPORTER MFSC"/>
    <property type="match status" value="1"/>
</dbReference>
<feature type="transmembrane region" description="Helical" evidence="9">
    <location>
        <begin position="141"/>
        <end position="160"/>
    </location>
</feature>
<dbReference type="EMBL" id="RBAL01000008">
    <property type="protein sequence ID" value="RKN41348.1"/>
    <property type="molecule type" value="Genomic_DNA"/>
</dbReference>
<evidence type="ECO:0000256" key="7">
    <source>
        <dbReference type="ARBA" id="ARBA00023251"/>
    </source>
</evidence>
<keyword evidence="7" id="KW-0046">Antibiotic resistance</keyword>
<feature type="transmembrane region" description="Helical" evidence="9">
    <location>
        <begin position="111"/>
        <end position="135"/>
    </location>
</feature>
<sequence>MLQSLVTPALPTIQHELHSSQSTTTWVLTAYLLSASVFTPILGRVGDMVGKKRTLVAATTALAVGCLLAALAPSIGVLILGRVVQGAGGAVFPLSFGIIRDEFEPARIPAAVGAFAAVLAVGSGLGVVLAGPVISALDYHWLFWIPVAVVTAATLAAHLLIPESRVRTRGRVNWAAAGLLAAGLVALLLPISQATSWGWGSARVLGLLAAAAVLLVAWVLTEARSATPLIDMRIMRLPGVWTTNSAALLFGAGMFGVFAFLPQLVQIPREAGYGFGASVTEAGLLMLPMLVTMFVFGIVSGRVQGVFSAKAQLATGAVLCGLPCASLAAWHGERWQIGLAAGVFGAGIGLAFSAMTNLIVGSVPPQQTGAASGMNANIRTVGGAIGAAVMSTVVTGNPRPDGLPREAGFSHGFLVLTLLCLAAALAACLVPAARRAPARQAAGGAAEAPRESGAERATAAVGEG</sequence>
<evidence type="ECO:0000256" key="4">
    <source>
        <dbReference type="ARBA" id="ARBA00022692"/>
    </source>
</evidence>
<feature type="transmembrane region" description="Helical" evidence="9">
    <location>
        <begin position="172"/>
        <end position="191"/>
    </location>
</feature>
<evidence type="ECO:0000259" key="10">
    <source>
        <dbReference type="PROSITE" id="PS50850"/>
    </source>
</evidence>